<dbReference type="AlphaFoldDB" id="A0A0Q3THY1"/>
<accession>A0A0Q3THY1</accession>
<evidence type="ECO:0000313" key="2">
    <source>
        <dbReference type="Proteomes" id="UP000051836"/>
    </source>
</evidence>
<gene>
    <name evidence="1" type="ORF">AAES_99614</name>
</gene>
<dbReference type="EMBL" id="LMAW01002545">
    <property type="protein sequence ID" value="KQK80166.1"/>
    <property type="molecule type" value="Genomic_DNA"/>
</dbReference>
<evidence type="ECO:0000313" key="1">
    <source>
        <dbReference type="EMBL" id="KQK80166.1"/>
    </source>
</evidence>
<organism evidence="1 2">
    <name type="scientific">Amazona aestiva</name>
    <name type="common">Blue-fronted Amazon parrot</name>
    <dbReference type="NCBI Taxonomy" id="12930"/>
    <lineage>
        <taxon>Eukaryota</taxon>
        <taxon>Metazoa</taxon>
        <taxon>Chordata</taxon>
        <taxon>Craniata</taxon>
        <taxon>Vertebrata</taxon>
        <taxon>Euteleostomi</taxon>
        <taxon>Archelosauria</taxon>
        <taxon>Archosauria</taxon>
        <taxon>Dinosauria</taxon>
        <taxon>Saurischia</taxon>
        <taxon>Theropoda</taxon>
        <taxon>Coelurosauria</taxon>
        <taxon>Aves</taxon>
        <taxon>Neognathae</taxon>
        <taxon>Neoaves</taxon>
        <taxon>Telluraves</taxon>
        <taxon>Australaves</taxon>
        <taxon>Psittaciformes</taxon>
        <taxon>Psittacidae</taxon>
        <taxon>Amazona</taxon>
    </lineage>
</organism>
<protein>
    <submittedName>
        <fullName evidence="1">Uncharacterized protein</fullName>
    </submittedName>
</protein>
<dbReference type="Proteomes" id="UP000051836">
    <property type="component" value="Unassembled WGS sequence"/>
</dbReference>
<keyword evidence="2" id="KW-1185">Reference proteome</keyword>
<proteinExistence type="predicted"/>
<name>A0A0Q3THY1_AMAAE</name>
<sequence length="202" mass="21909">MMRFKATRSHIIAVCTEAAPSMRFENRWRLRPVLRSAPVTLPQQEYVARATECKQENSTLRSQRQIAEGNFSANLMTAVEEADTTTAFKNEEAAAKGKGMICFLYLRINGLNSNKVRSATLNVKSVDPWASSESSLVHLSCPSLAQRPVPTEHLAGSSAAQTTLQDAGLGLERSGVMAETTAFVSQGVKASVVPAPLRQSDV</sequence>
<reference evidence="1 2" key="1">
    <citation type="submission" date="2015-10" db="EMBL/GenBank/DDBJ databases">
        <authorList>
            <person name="Gilbert D.G."/>
        </authorList>
    </citation>
    <scope>NUCLEOTIDE SEQUENCE [LARGE SCALE GENOMIC DNA]</scope>
    <source>
        <strain evidence="1">FVVF132</strain>
    </source>
</reference>
<comment type="caution">
    <text evidence="1">The sequence shown here is derived from an EMBL/GenBank/DDBJ whole genome shotgun (WGS) entry which is preliminary data.</text>
</comment>